<dbReference type="InterPro" id="IPR025648">
    <property type="entry name" value="DUF4358"/>
</dbReference>
<proteinExistence type="predicted"/>
<sequence>MRFRSVMAAAAKHAVLMLLCAAAALMCLCSCGEQLPSPKASEIVDAILASQTEGEEFTAASDEEIEIIFGCDIQNYSDVEVMYATDAGFADVIAVFKSADDDAQTETQQLLNDFLKKRHDDFAGYAPQEVKKIDASSVITYGSYDVLVILSDFDAAKDAVDALFKS</sequence>
<feature type="signal peptide" evidence="1">
    <location>
        <begin position="1"/>
        <end position="23"/>
    </location>
</feature>
<name>A0A9D1JHS2_9FIRM</name>
<feature type="chain" id="PRO_5039458600" evidence="1">
    <location>
        <begin position="24"/>
        <end position="166"/>
    </location>
</feature>
<dbReference type="Pfam" id="PF14270">
    <property type="entry name" value="DUF4358"/>
    <property type="match status" value="1"/>
</dbReference>
<evidence type="ECO:0000256" key="1">
    <source>
        <dbReference type="SAM" id="SignalP"/>
    </source>
</evidence>
<protein>
    <submittedName>
        <fullName evidence="2">DUF4358 domain-containing protein</fullName>
    </submittedName>
</protein>
<evidence type="ECO:0000313" key="2">
    <source>
        <dbReference type="EMBL" id="HIS24179.1"/>
    </source>
</evidence>
<gene>
    <name evidence="2" type="ORF">IAD01_02110</name>
</gene>
<accession>A0A9D1JHS2</accession>
<dbReference type="Proteomes" id="UP000823982">
    <property type="component" value="Unassembled WGS sequence"/>
</dbReference>
<comment type="caution">
    <text evidence="2">The sequence shown here is derived from an EMBL/GenBank/DDBJ whole genome shotgun (WGS) entry which is preliminary data.</text>
</comment>
<dbReference type="AlphaFoldDB" id="A0A9D1JHS2"/>
<reference evidence="2" key="2">
    <citation type="journal article" date="2021" name="PeerJ">
        <title>Extensive microbial diversity within the chicken gut microbiome revealed by metagenomics and culture.</title>
        <authorList>
            <person name="Gilroy R."/>
            <person name="Ravi A."/>
            <person name="Getino M."/>
            <person name="Pursley I."/>
            <person name="Horton D.L."/>
            <person name="Alikhan N.F."/>
            <person name="Baker D."/>
            <person name="Gharbi K."/>
            <person name="Hall N."/>
            <person name="Watson M."/>
            <person name="Adriaenssens E.M."/>
            <person name="Foster-Nyarko E."/>
            <person name="Jarju S."/>
            <person name="Secka A."/>
            <person name="Antonio M."/>
            <person name="Oren A."/>
            <person name="Chaudhuri R.R."/>
            <person name="La Ragione R."/>
            <person name="Hildebrand F."/>
            <person name="Pallen M.J."/>
        </authorList>
    </citation>
    <scope>NUCLEOTIDE SEQUENCE</scope>
    <source>
        <strain evidence="2">CHK157-1446</strain>
    </source>
</reference>
<organism evidence="2 3">
    <name type="scientific">Candidatus Faeciplasma gallinarum</name>
    <dbReference type="NCBI Taxonomy" id="2840799"/>
    <lineage>
        <taxon>Bacteria</taxon>
        <taxon>Bacillati</taxon>
        <taxon>Bacillota</taxon>
        <taxon>Clostridia</taxon>
        <taxon>Eubacteriales</taxon>
        <taxon>Oscillospiraceae</taxon>
        <taxon>Oscillospiraceae incertae sedis</taxon>
        <taxon>Candidatus Faeciplasma</taxon>
    </lineage>
</organism>
<dbReference type="EMBL" id="DVIR01000019">
    <property type="protein sequence ID" value="HIS24179.1"/>
    <property type="molecule type" value="Genomic_DNA"/>
</dbReference>
<keyword evidence="1" id="KW-0732">Signal</keyword>
<reference evidence="2" key="1">
    <citation type="submission" date="2020-10" db="EMBL/GenBank/DDBJ databases">
        <authorList>
            <person name="Gilroy R."/>
        </authorList>
    </citation>
    <scope>NUCLEOTIDE SEQUENCE</scope>
    <source>
        <strain evidence="2">CHK157-1446</strain>
    </source>
</reference>
<evidence type="ECO:0000313" key="3">
    <source>
        <dbReference type="Proteomes" id="UP000823982"/>
    </source>
</evidence>